<name>A0ABW2PWZ3_9BACL</name>
<proteinExistence type="inferred from homology"/>
<reference evidence="6" key="1">
    <citation type="journal article" date="2019" name="Int. J. Syst. Evol. Microbiol.">
        <title>The Global Catalogue of Microorganisms (GCM) 10K type strain sequencing project: providing services to taxonomists for standard genome sequencing and annotation.</title>
        <authorList>
            <consortium name="The Broad Institute Genomics Platform"/>
            <consortium name="The Broad Institute Genome Sequencing Center for Infectious Disease"/>
            <person name="Wu L."/>
            <person name="Ma J."/>
        </authorList>
    </citation>
    <scope>NUCLEOTIDE SEQUENCE [LARGE SCALE GENOMIC DNA]</scope>
    <source>
        <strain evidence="6">CGMCC 1.16305</strain>
    </source>
</reference>
<dbReference type="PROSITE" id="PS51219">
    <property type="entry name" value="DPCK"/>
    <property type="match status" value="1"/>
</dbReference>
<evidence type="ECO:0000313" key="5">
    <source>
        <dbReference type="EMBL" id="MFC7393684.1"/>
    </source>
</evidence>
<feature type="binding site" evidence="3">
    <location>
        <begin position="11"/>
        <end position="16"/>
    </location>
    <ligand>
        <name>ATP</name>
        <dbReference type="ChEBI" id="CHEBI:30616"/>
    </ligand>
</feature>
<keyword evidence="3 5" id="KW-0418">Kinase</keyword>
<comment type="function">
    <text evidence="3">Catalyzes the phosphorylation of the 3'-hydroxyl group of dephosphocoenzyme A to form coenzyme A.</text>
</comment>
<keyword evidence="1 3" id="KW-0547">Nucleotide-binding</keyword>
<keyword evidence="3" id="KW-0963">Cytoplasm</keyword>
<protein>
    <recommendedName>
        <fullName evidence="3 4">Dephospho-CoA kinase</fullName>
        <ecNumber evidence="3 4">2.7.1.24</ecNumber>
    </recommendedName>
    <alternativeName>
        <fullName evidence="3">Dephosphocoenzyme A kinase</fullName>
    </alternativeName>
</protein>
<dbReference type="Gene3D" id="3.40.50.300">
    <property type="entry name" value="P-loop containing nucleotide triphosphate hydrolases"/>
    <property type="match status" value="1"/>
</dbReference>
<keyword evidence="6" id="KW-1185">Reference proteome</keyword>
<dbReference type="SUPFAM" id="SSF52540">
    <property type="entry name" value="P-loop containing nucleoside triphosphate hydrolases"/>
    <property type="match status" value="1"/>
</dbReference>
<evidence type="ECO:0000256" key="3">
    <source>
        <dbReference type="HAMAP-Rule" id="MF_00376"/>
    </source>
</evidence>
<evidence type="ECO:0000256" key="4">
    <source>
        <dbReference type="NCBIfam" id="TIGR00152"/>
    </source>
</evidence>
<dbReference type="EC" id="2.7.1.24" evidence="3 4"/>
<dbReference type="Proteomes" id="UP001596505">
    <property type="component" value="Unassembled WGS sequence"/>
</dbReference>
<keyword evidence="3 5" id="KW-0808">Transferase</keyword>
<comment type="pathway">
    <text evidence="3">Cofactor biosynthesis; coenzyme A biosynthesis; CoA from (R)-pantothenate: step 5/5.</text>
</comment>
<comment type="caution">
    <text evidence="5">The sequence shown here is derived from an EMBL/GenBank/DDBJ whole genome shotgun (WGS) entry which is preliminary data.</text>
</comment>
<dbReference type="Pfam" id="PF01121">
    <property type="entry name" value="CoaE"/>
    <property type="match status" value="1"/>
</dbReference>
<dbReference type="PANTHER" id="PTHR10695">
    <property type="entry name" value="DEPHOSPHO-COA KINASE-RELATED"/>
    <property type="match status" value="1"/>
</dbReference>
<dbReference type="NCBIfam" id="TIGR00152">
    <property type="entry name" value="dephospho-CoA kinase"/>
    <property type="match status" value="1"/>
</dbReference>
<comment type="similarity">
    <text evidence="3">Belongs to the CoaE family.</text>
</comment>
<comment type="catalytic activity">
    <reaction evidence="3">
        <text>3'-dephospho-CoA + ATP = ADP + CoA + H(+)</text>
        <dbReference type="Rhea" id="RHEA:18245"/>
        <dbReference type="ChEBI" id="CHEBI:15378"/>
        <dbReference type="ChEBI" id="CHEBI:30616"/>
        <dbReference type="ChEBI" id="CHEBI:57287"/>
        <dbReference type="ChEBI" id="CHEBI:57328"/>
        <dbReference type="ChEBI" id="CHEBI:456216"/>
        <dbReference type="EC" id="2.7.1.24"/>
    </reaction>
</comment>
<dbReference type="CDD" id="cd02022">
    <property type="entry name" value="DPCK"/>
    <property type="match status" value="1"/>
</dbReference>
<dbReference type="InterPro" id="IPR027417">
    <property type="entry name" value="P-loop_NTPase"/>
</dbReference>
<dbReference type="InterPro" id="IPR001977">
    <property type="entry name" value="Depp_CoAkinase"/>
</dbReference>
<gene>
    <name evidence="3 5" type="primary">coaE</name>
    <name evidence="5" type="ORF">ACFQRG_12030</name>
</gene>
<accession>A0ABW2PWZ3</accession>
<dbReference type="RefSeq" id="WP_380966224.1">
    <property type="nucleotide sequence ID" value="NZ_JBHTCO010000014.1"/>
</dbReference>
<comment type="subcellular location">
    <subcellularLocation>
        <location evidence="3">Cytoplasm</location>
    </subcellularLocation>
</comment>
<keyword evidence="2 3" id="KW-0067">ATP-binding</keyword>
<sequence length="198" mass="22308">MIKIGLTGGIASGKSTVSAMIKNFGIPIIDADIISREVVEPGEEAYKQIVASFGSDILLENGQINRKKLGSIVFQDADQRIILNNIVHPQVRKSMLQKINFYEKKGEKAIVLDIPLLFEGKLTGWVDKKLLVYVDPKTQLERLINRDHSTEKQALDRIRSQMPLDEKKALADAIIDNNGSVDNTLQQLKAIFRQWHIF</sequence>
<evidence type="ECO:0000256" key="1">
    <source>
        <dbReference type="ARBA" id="ARBA00022741"/>
    </source>
</evidence>
<evidence type="ECO:0000313" key="6">
    <source>
        <dbReference type="Proteomes" id="UP001596505"/>
    </source>
</evidence>
<keyword evidence="3" id="KW-0173">Coenzyme A biosynthesis</keyword>
<organism evidence="5 6">
    <name type="scientific">Scopulibacillus cellulosilyticus</name>
    <dbReference type="NCBI Taxonomy" id="2665665"/>
    <lineage>
        <taxon>Bacteria</taxon>
        <taxon>Bacillati</taxon>
        <taxon>Bacillota</taxon>
        <taxon>Bacilli</taxon>
        <taxon>Bacillales</taxon>
        <taxon>Sporolactobacillaceae</taxon>
        <taxon>Scopulibacillus</taxon>
    </lineage>
</organism>
<dbReference type="PANTHER" id="PTHR10695:SF46">
    <property type="entry name" value="BIFUNCTIONAL COENZYME A SYNTHASE-RELATED"/>
    <property type="match status" value="1"/>
</dbReference>
<dbReference type="EMBL" id="JBHTCO010000014">
    <property type="protein sequence ID" value="MFC7393684.1"/>
    <property type="molecule type" value="Genomic_DNA"/>
</dbReference>
<dbReference type="GO" id="GO:0004140">
    <property type="term" value="F:dephospho-CoA kinase activity"/>
    <property type="evidence" value="ECO:0007669"/>
    <property type="project" value="UniProtKB-EC"/>
</dbReference>
<dbReference type="HAMAP" id="MF_00376">
    <property type="entry name" value="Dephospho_CoA_kinase"/>
    <property type="match status" value="1"/>
</dbReference>
<evidence type="ECO:0000256" key="2">
    <source>
        <dbReference type="ARBA" id="ARBA00022840"/>
    </source>
</evidence>